<name>A0A133PS40_9FIRM</name>
<dbReference type="PATRIC" id="fig|54005.3.peg.152"/>
<gene>
    <name evidence="1" type="ORF">HMPREF3229_00153</name>
</gene>
<accession>A0A133PS40</accession>
<dbReference type="RefSeq" id="WP_060799494.1">
    <property type="nucleotide sequence ID" value="NZ_KQ957086.1"/>
</dbReference>
<dbReference type="Proteomes" id="UP000070174">
    <property type="component" value="Unassembled WGS sequence"/>
</dbReference>
<evidence type="ECO:0000313" key="2">
    <source>
        <dbReference type="Proteomes" id="UP000070174"/>
    </source>
</evidence>
<comment type="caution">
    <text evidence="1">The sequence shown here is derived from an EMBL/GenBank/DDBJ whole genome shotgun (WGS) entry which is preliminary data.</text>
</comment>
<reference evidence="1 2" key="1">
    <citation type="submission" date="2016-01" db="EMBL/GenBank/DDBJ databases">
        <authorList>
            <person name="Oliw E.H."/>
        </authorList>
    </citation>
    <scope>NUCLEOTIDE SEQUENCE [LARGE SCALE GENOMIC DNA]</scope>
    <source>
        <strain evidence="1 2">CMW7756A</strain>
    </source>
</reference>
<dbReference type="EMBL" id="LRQE01000004">
    <property type="protein sequence ID" value="KXA31625.1"/>
    <property type="molecule type" value="Genomic_DNA"/>
</dbReference>
<evidence type="ECO:0000313" key="1">
    <source>
        <dbReference type="EMBL" id="KXA31625.1"/>
    </source>
</evidence>
<sequence>MYKIIQSGCEIMWEPLDKNLGFKIVEEVTGKKGTVENPVLVTEEERDKIIKLYAERNNDPVEKPKEGVEPDAAKKIEKELEDFKIQSALAQAEIYEKLESDKLTVMTALAETYEANLGGK</sequence>
<protein>
    <submittedName>
        <fullName evidence="1">Uncharacterized protein</fullName>
    </submittedName>
</protein>
<dbReference type="AlphaFoldDB" id="A0A133PS40"/>
<proteinExistence type="predicted"/>
<organism evidence="1">
    <name type="scientific">Peptoniphilus harei</name>
    <dbReference type="NCBI Taxonomy" id="54005"/>
    <lineage>
        <taxon>Bacteria</taxon>
        <taxon>Bacillati</taxon>
        <taxon>Bacillota</taxon>
        <taxon>Tissierellia</taxon>
        <taxon>Tissierellales</taxon>
        <taxon>Peptoniphilaceae</taxon>
        <taxon>Peptoniphilus</taxon>
    </lineage>
</organism>